<protein>
    <submittedName>
        <fullName evidence="1">Predicted protein</fullName>
    </submittedName>
</protein>
<dbReference type="InterPro" id="IPR036691">
    <property type="entry name" value="Endo/exonu/phosph_ase_sf"/>
</dbReference>
<reference evidence="1" key="1">
    <citation type="journal article" date="2011" name="Plant Physiol.">
        <title>Comprehensive sequence analysis of 24,783 barley full-length cDNAs derived from 12 clone libraries.</title>
        <authorList>
            <person name="Matsumoto T."/>
            <person name="Tanaka T."/>
            <person name="Sakai H."/>
            <person name="Amano N."/>
            <person name="Kanamori H."/>
            <person name="Kurita K."/>
            <person name="Kikuta A."/>
            <person name="Kamiya K."/>
            <person name="Yamamoto M."/>
            <person name="Ikawa H."/>
            <person name="Fujii N."/>
            <person name="Hori K."/>
            <person name="Itoh T."/>
            <person name="Sato K."/>
        </authorList>
    </citation>
    <scope>NUCLEOTIDE SEQUENCE</scope>
    <source>
        <tissue evidence="1">Shoot and root</tissue>
    </source>
</reference>
<organism evidence="1">
    <name type="scientific">Hordeum vulgare subsp. vulgare</name>
    <name type="common">Domesticated barley</name>
    <dbReference type="NCBI Taxonomy" id="112509"/>
    <lineage>
        <taxon>Eukaryota</taxon>
        <taxon>Viridiplantae</taxon>
        <taxon>Streptophyta</taxon>
        <taxon>Embryophyta</taxon>
        <taxon>Tracheophyta</taxon>
        <taxon>Spermatophyta</taxon>
        <taxon>Magnoliopsida</taxon>
        <taxon>Liliopsida</taxon>
        <taxon>Poales</taxon>
        <taxon>Poaceae</taxon>
        <taxon>BOP clade</taxon>
        <taxon>Pooideae</taxon>
        <taxon>Triticodae</taxon>
        <taxon>Triticeae</taxon>
        <taxon>Hordeinae</taxon>
        <taxon>Hordeum</taxon>
    </lineage>
</organism>
<dbReference type="Gene3D" id="3.60.10.10">
    <property type="entry name" value="Endonuclease/exonuclease/phosphatase"/>
    <property type="match status" value="1"/>
</dbReference>
<name>F2DRZ9_HORVV</name>
<accession>F2DRZ9</accession>
<evidence type="ECO:0000313" key="1">
    <source>
        <dbReference type="EMBL" id="BAJ97870.1"/>
    </source>
</evidence>
<dbReference type="SUPFAM" id="SSF56219">
    <property type="entry name" value="DNase I-like"/>
    <property type="match status" value="1"/>
</dbReference>
<sequence length="159" mass="18028">MQAMNWSDKTSFLLVDNILLINAHLSSNKEKNPPQMESVKSTLKVLKQTQPNLHIILGGDLNAYLISNPEFDKMFHMFPVSKDDITTIKMRTKAQGQYEKGNVPNIESKDKIITDLNIKKDSGLITFIDGKTKPDLKSYIPTDGHPFDHFLVACRVIKQ</sequence>
<dbReference type="AlphaFoldDB" id="F2DRZ9"/>
<proteinExistence type="evidence at transcript level"/>
<dbReference type="EMBL" id="AK366667">
    <property type="protein sequence ID" value="BAJ97870.1"/>
    <property type="molecule type" value="mRNA"/>
</dbReference>